<dbReference type="SUPFAM" id="SSF46938">
    <property type="entry name" value="CRAL/TRIO N-terminal domain"/>
    <property type="match status" value="1"/>
</dbReference>
<protein>
    <recommendedName>
        <fullName evidence="1">CRAL-TRIO domain-containing protein</fullName>
    </recommendedName>
</protein>
<dbReference type="InterPro" id="IPR052432">
    <property type="entry name" value="PITP/CRAL-TRIO"/>
</dbReference>
<dbReference type="PANTHER" id="PTHR46590:SF2">
    <property type="entry name" value="CRAL_TRIO DOMAIN PROTEIN (AFU_ORTHOLOGUE AFUA_4G13930)-RELATED"/>
    <property type="match status" value="1"/>
</dbReference>
<dbReference type="CDD" id="cd00170">
    <property type="entry name" value="SEC14"/>
    <property type="match status" value="1"/>
</dbReference>
<dbReference type="InterPro" id="IPR011074">
    <property type="entry name" value="CRAL/TRIO_N_dom"/>
</dbReference>
<evidence type="ECO:0000313" key="2">
    <source>
        <dbReference type="EMBL" id="KAF9891469.1"/>
    </source>
</evidence>
<keyword evidence="3" id="KW-1185">Reference proteome</keyword>
<dbReference type="InterPro" id="IPR036273">
    <property type="entry name" value="CRAL/TRIO_N_dom_sf"/>
</dbReference>
<dbReference type="InterPro" id="IPR036865">
    <property type="entry name" value="CRAL-TRIO_dom_sf"/>
</dbReference>
<sequence length="408" mass="46678">MATTQTTQGQIDLSQEQELKLKQLWGLVLELLDQSNNPDAGPAYTPKLTETLQQKTTLNRSELKALREDLNHVSADNLFVYLLNTTRQESPDRLLLRCLRTRKWDVGKSFAMFVHALVWRNKSINVEETIVANTELNALKESRDMSDPRRAKLSNGFLEQLRIGKVFVHGTDRVGRPILILQGRLHRSTEKSEVLTRGILHMIEAMRLLVVPPVEGVTCIFDMTGFSVSNMEYAAAKFLIECSQEGYPELLGTMLIHNAPWAFSGIWKTMKRWIEPEIASRIHFTYTTAEIEKFIAPEHLVSSLNGKDNWTFGYVEPVEGENDKMKDTATRDALFAERRAIGTLLLSVTADWIATKSDEERTLAHREDVVEELHQNYWRLDPYVRGRNHLDRTGVIQEGGKIDFYPPQ</sequence>
<dbReference type="Gene3D" id="3.40.525.10">
    <property type="entry name" value="CRAL-TRIO lipid binding domain"/>
    <property type="match status" value="1"/>
</dbReference>
<accession>A0AAD4CRN7</accession>
<name>A0AAD4CRN7_ASPNN</name>
<dbReference type="SMART" id="SM00516">
    <property type="entry name" value="SEC14"/>
    <property type="match status" value="1"/>
</dbReference>
<gene>
    <name evidence="2" type="ORF">FE257_003935</name>
</gene>
<dbReference type="SUPFAM" id="SSF52087">
    <property type="entry name" value="CRAL/TRIO domain"/>
    <property type="match status" value="1"/>
</dbReference>
<dbReference type="InterPro" id="IPR001251">
    <property type="entry name" value="CRAL-TRIO_dom"/>
</dbReference>
<dbReference type="Proteomes" id="UP001194746">
    <property type="component" value="Unassembled WGS sequence"/>
</dbReference>
<dbReference type="SMART" id="SM01100">
    <property type="entry name" value="CRAL_TRIO_N"/>
    <property type="match status" value="1"/>
</dbReference>
<reference evidence="2" key="1">
    <citation type="journal article" date="2019" name="Beilstein J. Org. Chem.">
        <title>Nanangenines: drimane sesquiterpenoids as the dominant metabolite cohort of a novel Australian fungus, Aspergillus nanangensis.</title>
        <authorList>
            <person name="Lacey H.J."/>
            <person name="Gilchrist C.L.M."/>
            <person name="Crombie A."/>
            <person name="Kalaitzis J.A."/>
            <person name="Vuong D."/>
            <person name="Rutledge P.J."/>
            <person name="Turner P."/>
            <person name="Pitt J.I."/>
            <person name="Lacey E."/>
            <person name="Chooi Y.H."/>
            <person name="Piggott A.M."/>
        </authorList>
    </citation>
    <scope>NUCLEOTIDE SEQUENCE</scope>
    <source>
        <strain evidence="2">MST-FP2251</strain>
    </source>
</reference>
<dbReference type="EMBL" id="VCAU01000018">
    <property type="protein sequence ID" value="KAF9891469.1"/>
    <property type="molecule type" value="Genomic_DNA"/>
</dbReference>
<dbReference type="Pfam" id="PF00650">
    <property type="entry name" value="CRAL_TRIO"/>
    <property type="match status" value="1"/>
</dbReference>
<proteinExistence type="predicted"/>
<organism evidence="2 3">
    <name type="scientific">Aspergillus nanangensis</name>
    <dbReference type="NCBI Taxonomy" id="2582783"/>
    <lineage>
        <taxon>Eukaryota</taxon>
        <taxon>Fungi</taxon>
        <taxon>Dikarya</taxon>
        <taxon>Ascomycota</taxon>
        <taxon>Pezizomycotina</taxon>
        <taxon>Eurotiomycetes</taxon>
        <taxon>Eurotiomycetidae</taxon>
        <taxon>Eurotiales</taxon>
        <taxon>Aspergillaceae</taxon>
        <taxon>Aspergillus</taxon>
        <taxon>Aspergillus subgen. Circumdati</taxon>
    </lineage>
</organism>
<dbReference type="Pfam" id="PF03765">
    <property type="entry name" value="CRAL_TRIO_N"/>
    <property type="match status" value="1"/>
</dbReference>
<evidence type="ECO:0000259" key="1">
    <source>
        <dbReference type="PROSITE" id="PS50191"/>
    </source>
</evidence>
<evidence type="ECO:0000313" key="3">
    <source>
        <dbReference type="Proteomes" id="UP001194746"/>
    </source>
</evidence>
<feature type="domain" description="CRAL-TRIO" evidence="1">
    <location>
        <begin position="154"/>
        <end position="312"/>
    </location>
</feature>
<dbReference type="PROSITE" id="PS50191">
    <property type="entry name" value="CRAL_TRIO"/>
    <property type="match status" value="1"/>
</dbReference>
<reference evidence="2" key="2">
    <citation type="submission" date="2020-02" db="EMBL/GenBank/DDBJ databases">
        <authorList>
            <person name="Gilchrist C.L.M."/>
            <person name="Chooi Y.-H."/>
        </authorList>
    </citation>
    <scope>NUCLEOTIDE SEQUENCE</scope>
    <source>
        <strain evidence="2">MST-FP2251</strain>
    </source>
</reference>
<comment type="caution">
    <text evidence="2">The sequence shown here is derived from an EMBL/GenBank/DDBJ whole genome shotgun (WGS) entry which is preliminary data.</text>
</comment>
<dbReference type="AlphaFoldDB" id="A0AAD4CRN7"/>
<dbReference type="PANTHER" id="PTHR46590">
    <property type="entry name" value="PHOSPHATIDYLINOSITOL TRANSFER PROTEIN CSR1-RELATED"/>
    <property type="match status" value="1"/>
</dbReference>